<feature type="domain" description="Enoyl reductase (ER)" evidence="3">
    <location>
        <begin position="55"/>
        <end position="375"/>
    </location>
</feature>
<dbReference type="InterPro" id="IPR036291">
    <property type="entry name" value="NAD(P)-bd_dom_sf"/>
</dbReference>
<gene>
    <name evidence="4" type="primary">g6863</name>
    <name evidence="4" type="ORF">VP750_LOCUS5875</name>
</gene>
<dbReference type="CDD" id="cd05282">
    <property type="entry name" value="ETR_like"/>
    <property type="match status" value="1"/>
</dbReference>
<dbReference type="SMART" id="SM00829">
    <property type="entry name" value="PKS_ER"/>
    <property type="match status" value="1"/>
</dbReference>
<organism evidence="4 5">
    <name type="scientific">Coccomyxa viridis</name>
    <dbReference type="NCBI Taxonomy" id="1274662"/>
    <lineage>
        <taxon>Eukaryota</taxon>
        <taxon>Viridiplantae</taxon>
        <taxon>Chlorophyta</taxon>
        <taxon>core chlorophytes</taxon>
        <taxon>Trebouxiophyceae</taxon>
        <taxon>Trebouxiophyceae incertae sedis</taxon>
        <taxon>Coccomyxaceae</taxon>
        <taxon>Coccomyxa</taxon>
    </lineage>
</organism>
<dbReference type="Pfam" id="PF00107">
    <property type="entry name" value="ADH_zinc_N"/>
    <property type="match status" value="1"/>
</dbReference>
<dbReference type="Pfam" id="PF08240">
    <property type="entry name" value="ADH_N"/>
    <property type="match status" value="1"/>
</dbReference>
<proteinExistence type="predicted"/>
<dbReference type="InterPro" id="IPR013154">
    <property type="entry name" value="ADH-like_N"/>
</dbReference>
<protein>
    <submittedName>
        <fullName evidence="4">G6863 protein</fullName>
    </submittedName>
</protein>
<dbReference type="Proteomes" id="UP001497392">
    <property type="component" value="Unassembled WGS sequence"/>
</dbReference>
<dbReference type="SUPFAM" id="SSF50129">
    <property type="entry name" value="GroES-like"/>
    <property type="match status" value="1"/>
</dbReference>
<name>A0ABP1FXM8_9CHLO</name>
<evidence type="ECO:0000256" key="1">
    <source>
        <dbReference type="ARBA" id="ARBA00022857"/>
    </source>
</evidence>
<keyword evidence="1" id="KW-0521">NADP</keyword>
<dbReference type="InterPro" id="IPR013149">
    <property type="entry name" value="ADH-like_C"/>
</dbReference>
<accession>A0ABP1FXM8</accession>
<dbReference type="EMBL" id="CAXHTA020000010">
    <property type="protein sequence ID" value="CAL5224216.1"/>
    <property type="molecule type" value="Genomic_DNA"/>
</dbReference>
<dbReference type="InterPro" id="IPR020843">
    <property type="entry name" value="ER"/>
</dbReference>
<evidence type="ECO:0000259" key="3">
    <source>
        <dbReference type="SMART" id="SM00829"/>
    </source>
</evidence>
<sequence length="378" mass="40355">MPCIACNPSDLLAFVAKPILPQRSHVKRSPRLRQTFTLILNQYKAVKLTKWDPQGFDGLEIQDVHKPEIGSAEVLVRVKLRPVNPADISLIQGRMGRPPLPLIPGTEGLGVVEECGPEVKRFQAGQRVVCVPSKAWSALDGSGSWQQVMLVPEANLYPVPDEVVDKVAAQFSVTTLTVYALLEAAAAASEGKWLAQTAGGSFLGRQVISLAKHRGIKVVNLVRRAAQKEELLSLGTDAVVATDGSDGDVTAKILECTGGQGVSAALDCVGGDATRAVTASLLPGGSTIIYGALGGPVLQMNILDVFLGKSLKPFILRQWLSGMDNERREQVLGETMSLLRQGIIEPYTGKVFALEEARAAAAESIREGRGGKVYIASE</sequence>
<keyword evidence="5" id="KW-1185">Reference proteome</keyword>
<evidence type="ECO:0000256" key="2">
    <source>
        <dbReference type="ARBA" id="ARBA00023002"/>
    </source>
</evidence>
<evidence type="ECO:0000313" key="5">
    <source>
        <dbReference type="Proteomes" id="UP001497392"/>
    </source>
</evidence>
<dbReference type="SUPFAM" id="SSF51735">
    <property type="entry name" value="NAD(P)-binding Rossmann-fold domains"/>
    <property type="match status" value="1"/>
</dbReference>
<evidence type="ECO:0000313" key="4">
    <source>
        <dbReference type="EMBL" id="CAL5224216.1"/>
    </source>
</evidence>
<dbReference type="InterPro" id="IPR011032">
    <property type="entry name" value="GroES-like_sf"/>
</dbReference>
<keyword evidence="2" id="KW-0560">Oxidoreductase</keyword>
<dbReference type="Gene3D" id="3.90.180.10">
    <property type="entry name" value="Medium-chain alcohol dehydrogenases, catalytic domain"/>
    <property type="match status" value="1"/>
</dbReference>
<dbReference type="PANTHER" id="PTHR48106">
    <property type="entry name" value="QUINONE OXIDOREDUCTASE PIG3-RELATED"/>
    <property type="match status" value="1"/>
</dbReference>
<dbReference type="Gene3D" id="3.40.50.720">
    <property type="entry name" value="NAD(P)-binding Rossmann-like Domain"/>
    <property type="match status" value="1"/>
</dbReference>
<dbReference type="PANTHER" id="PTHR48106:SF2">
    <property type="entry name" value="ZN2+-BINDING DEHYDROGENASE"/>
    <property type="match status" value="1"/>
</dbReference>
<reference evidence="4 5" key="1">
    <citation type="submission" date="2024-06" db="EMBL/GenBank/DDBJ databases">
        <authorList>
            <person name="Kraege A."/>
            <person name="Thomma B."/>
        </authorList>
    </citation>
    <scope>NUCLEOTIDE SEQUENCE [LARGE SCALE GENOMIC DNA]</scope>
</reference>
<comment type="caution">
    <text evidence="4">The sequence shown here is derived from an EMBL/GenBank/DDBJ whole genome shotgun (WGS) entry which is preliminary data.</text>
</comment>